<accession>A0A4P9XPP2</accession>
<dbReference type="OrthoDB" id="9451547at2759"/>
<organism evidence="1 2">
    <name type="scientific">Thamnocephalis sphaerospora</name>
    <dbReference type="NCBI Taxonomy" id="78915"/>
    <lineage>
        <taxon>Eukaryota</taxon>
        <taxon>Fungi</taxon>
        <taxon>Fungi incertae sedis</taxon>
        <taxon>Zoopagomycota</taxon>
        <taxon>Zoopagomycotina</taxon>
        <taxon>Zoopagomycetes</taxon>
        <taxon>Zoopagales</taxon>
        <taxon>Sigmoideomycetaceae</taxon>
        <taxon>Thamnocephalis</taxon>
    </lineage>
</organism>
<dbReference type="Gene3D" id="3.30.710.10">
    <property type="entry name" value="Potassium Channel Kv1.1, Chain A"/>
    <property type="match status" value="1"/>
</dbReference>
<evidence type="ECO:0008006" key="3">
    <source>
        <dbReference type="Google" id="ProtNLM"/>
    </source>
</evidence>
<evidence type="ECO:0000313" key="1">
    <source>
        <dbReference type="EMBL" id="RKP07968.1"/>
    </source>
</evidence>
<name>A0A4P9XPP2_9FUNG</name>
<sequence length="302" mass="32851">MPPPNEQPFPNRLTLELRGERVQIARDTLVNLPESVLVVMFPNGLILGPRGSLYVADDGNPSLGGSSDIGGISEDEDEDGIVQVDFDPNLLRYILKFYDAPAVEATESTEGAEGAEAGEETAVAAVPAANAVPGLYPFGYPSPERRAFIVLREELDYFAIPCPGPTADNATDVSNPQSVKHLCGEYLVGQNRIFDALRHEASAAERQLVDMLCLAGFGIEDGWGYRAREPGRCCVVSVGIVRLVADGTPAQMAAAQKLLVFWRKPARKCWWDGTVATIGGDEHPMTVRIWSRRTWTLELALI</sequence>
<dbReference type="EMBL" id="KZ992653">
    <property type="protein sequence ID" value="RKP07968.1"/>
    <property type="molecule type" value="Genomic_DNA"/>
</dbReference>
<dbReference type="STRING" id="78915.A0A4P9XPP2"/>
<dbReference type="Proteomes" id="UP000271241">
    <property type="component" value="Unassembled WGS sequence"/>
</dbReference>
<gene>
    <name evidence="1" type="ORF">THASP1DRAFT_16298</name>
</gene>
<proteinExistence type="predicted"/>
<dbReference type="InterPro" id="IPR011333">
    <property type="entry name" value="SKP1/BTB/POZ_sf"/>
</dbReference>
<evidence type="ECO:0000313" key="2">
    <source>
        <dbReference type="Proteomes" id="UP000271241"/>
    </source>
</evidence>
<protein>
    <recommendedName>
        <fullName evidence="3">Phosphatase activator</fullName>
    </recommendedName>
</protein>
<dbReference type="SUPFAM" id="SSF54695">
    <property type="entry name" value="POZ domain"/>
    <property type="match status" value="1"/>
</dbReference>
<keyword evidence="2" id="KW-1185">Reference proteome</keyword>
<dbReference type="AlphaFoldDB" id="A0A4P9XPP2"/>
<reference evidence="2" key="1">
    <citation type="journal article" date="2018" name="Nat. Microbiol.">
        <title>Leveraging single-cell genomics to expand the fungal tree of life.</title>
        <authorList>
            <person name="Ahrendt S.R."/>
            <person name="Quandt C.A."/>
            <person name="Ciobanu D."/>
            <person name="Clum A."/>
            <person name="Salamov A."/>
            <person name="Andreopoulos B."/>
            <person name="Cheng J.F."/>
            <person name="Woyke T."/>
            <person name="Pelin A."/>
            <person name="Henrissat B."/>
            <person name="Reynolds N.K."/>
            <person name="Benny G.L."/>
            <person name="Smith M.E."/>
            <person name="James T.Y."/>
            <person name="Grigoriev I.V."/>
        </authorList>
    </citation>
    <scope>NUCLEOTIDE SEQUENCE [LARGE SCALE GENOMIC DNA]</scope>
    <source>
        <strain evidence="2">RSA 1356</strain>
    </source>
</reference>